<accession>A0A2A2KR08</accession>
<evidence type="ECO:0000256" key="2">
    <source>
        <dbReference type="SAM" id="Phobius"/>
    </source>
</evidence>
<keyword evidence="2" id="KW-1133">Transmembrane helix</keyword>
<keyword evidence="2" id="KW-0812">Transmembrane</keyword>
<reference evidence="3 4" key="1">
    <citation type="journal article" date="2017" name="Curr. Biol.">
        <title>Genome architecture and evolution of a unichromosomal asexual nematode.</title>
        <authorList>
            <person name="Fradin H."/>
            <person name="Zegar C."/>
            <person name="Gutwein M."/>
            <person name="Lucas J."/>
            <person name="Kovtun M."/>
            <person name="Corcoran D."/>
            <person name="Baugh L.R."/>
            <person name="Kiontke K."/>
            <person name="Gunsalus K."/>
            <person name="Fitch D.H."/>
            <person name="Piano F."/>
        </authorList>
    </citation>
    <scope>NUCLEOTIDE SEQUENCE [LARGE SCALE GENOMIC DNA]</scope>
    <source>
        <strain evidence="3">PF1309</strain>
    </source>
</reference>
<evidence type="ECO:0000313" key="3">
    <source>
        <dbReference type="EMBL" id="PAV76384.1"/>
    </source>
</evidence>
<feature type="transmembrane region" description="Helical" evidence="2">
    <location>
        <begin position="165"/>
        <end position="182"/>
    </location>
</feature>
<protein>
    <submittedName>
        <fullName evidence="3">Uncharacterized protein</fullName>
    </submittedName>
</protein>
<keyword evidence="2" id="KW-0472">Membrane</keyword>
<feature type="region of interest" description="Disordered" evidence="1">
    <location>
        <begin position="108"/>
        <end position="134"/>
    </location>
</feature>
<comment type="caution">
    <text evidence="3">The sequence shown here is derived from an EMBL/GenBank/DDBJ whole genome shotgun (WGS) entry which is preliminary data.</text>
</comment>
<proteinExistence type="predicted"/>
<evidence type="ECO:0000256" key="1">
    <source>
        <dbReference type="SAM" id="MobiDB-lite"/>
    </source>
</evidence>
<sequence length="184" mass="21165">MRTKKRVLQMNDEELAALLAVVMPGRTIDGLRKDERQEMCIKWLFANSLSMNHEFTFDRQEDEVFVLMNNRKPCSCCRKDCDRVTMSAFDRTPLGASLLQQLEPTSSKLQNGVIPESSVNQEEDKSTPARPRTSGEFLKLSREKMNASKYCSTPLNEAMWRRTKAWVLNSFASVVYVAWIFGRT</sequence>
<dbReference type="Proteomes" id="UP000218231">
    <property type="component" value="Unassembled WGS sequence"/>
</dbReference>
<dbReference type="OrthoDB" id="5834239at2759"/>
<dbReference type="EMBL" id="LIAE01007889">
    <property type="protein sequence ID" value="PAV76384.1"/>
    <property type="molecule type" value="Genomic_DNA"/>
</dbReference>
<name>A0A2A2KR08_9BILA</name>
<organism evidence="3 4">
    <name type="scientific">Diploscapter pachys</name>
    <dbReference type="NCBI Taxonomy" id="2018661"/>
    <lineage>
        <taxon>Eukaryota</taxon>
        <taxon>Metazoa</taxon>
        <taxon>Ecdysozoa</taxon>
        <taxon>Nematoda</taxon>
        <taxon>Chromadorea</taxon>
        <taxon>Rhabditida</taxon>
        <taxon>Rhabditina</taxon>
        <taxon>Rhabditomorpha</taxon>
        <taxon>Rhabditoidea</taxon>
        <taxon>Rhabditidae</taxon>
        <taxon>Diploscapter</taxon>
    </lineage>
</organism>
<gene>
    <name evidence="3" type="ORF">WR25_07405</name>
</gene>
<evidence type="ECO:0000313" key="4">
    <source>
        <dbReference type="Proteomes" id="UP000218231"/>
    </source>
</evidence>
<dbReference type="AlphaFoldDB" id="A0A2A2KR08"/>
<keyword evidence="4" id="KW-1185">Reference proteome</keyword>